<dbReference type="EMBL" id="CP103445">
    <property type="protein sequence ID" value="UWS34802.1"/>
    <property type="molecule type" value="Genomic_DNA"/>
</dbReference>
<name>A0ABY5XCH6_ERWPY</name>
<sequence length="75" mass="8256">MTGHQRSSRRAAVHYWRLNNGVTEVSINIDTGIKQRCGNLLVMLNTAGDKARQIAVTPGKQRVIRQPSHGADGTF</sequence>
<gene>
    <name evidence="1" type="ORF">NYP84_06490</name>
</gene>
<dbReference type="RefSeq" id="WP_157861014.1">
    <property type="nucleotide sequence ID" value="NZ_CP023567.1"/>
</dbReference>
<keyword evidence="2" id="KW-1185">Reference proteome</keyword>
<evidence type="ECO:0000313" key="1">
    <source>
        <dbReference type="EMBL" id="UWS34802.1"/>
    </source>
</evidence>
<evidence type="ECO:0000313" key="2">
    <source>
        <dbReference type="Proteomes" id="UP001058553"/>
    </source>
</evidence>
<accession>A0ABY5XCH6</accession>
<dbReference type="Proteomes" id="UP001058553">
    <property type="component" value="Chromosome"/>
</dbReference>
<protein>
    <submittedName>
        <fullName evidence="1">Uncharacterized protein</fullName>
    </submittedName>
</protein>
<organism evidence="1 2">
    <name type="scientific">Erwinia pyrifoliae</name>
    <dbReference type="NCBI Taxonomy" id="79967"/>
    <lineage>
        <taxon>Bacteria</taxon>
        <taxon>Pseudomonadati</taxon>
        <taxon>Pseudomonadota</taxon>
        <taxon>Gammaproteobacteria</taxon>
        <taxon>Enterobacterales</taxon>
        <taxon>Erwiniaceae</taxon>
        <taxon>Erwinia</taxon>
    </lineage>
</organism>
<reference evidence="1" key="1">
    <citation type="submission" date="2022-07" db="EMBL/GenBank/DDBJ databases">
        <title>Genetic diversity of Erwinia pyrifoliae.</title>
        <authorList>
            <person name="Park D.S."/>
            <person name="Ham H."/>
        </authorList>
    </citation>
    <scope>NUCLEOTIDE SEQUENCE</scope>
    <source>
        <strain evidence="1">CP201486</strain>
    </source>
</reference>
<dbReference type="GeneID" id="92238945"/>
<proteinExistence type="predicted"/>